<feature type="transmembrane region" description="Helical" evidence="6">
    <location>
        <begin position="108"/>
        <end position="127"/>
    </location>
</feature>
<dbReference type="Pfam" id="PF04138">
    <property type="entry name" value="GtrA_DPMS_TM"/>
    <property type="match status" value="1"/>
</dbReference>
<feature type="transmembrane region" description="Helical" evidence="6">
    <location>
        <begin position="78"/>
        <end position="102"/>
    </location>
</feature>
<evidence type="ECO:0000256" key="1">
    <source>
        <dbReference type="ARBA" id="ARBA00004141"/>
    </source>
</evidence>
<evidence type="ECO:0000256" key="6">
    <source>
        <dbReference type="SAM" id="Phobius"/>
    </source>
</evidence>
<evidence type="ECO:0000256" key="4">
    <source>
        <dbReference type="ARBA" id="ARBA00022989"/>
    </source>
</evidence>
<dbReference type="PANTHER" id="PTHR38459:SF1">
    <property type="entry name" value="PROPHAGE BACTOPRENOL-LINKED GLUCOSE TRANSLOCASE HOMOLOG"/>
    <property type="match status" value="1"/>
</dbReference>
<gene>
    <name evidence="8" type="ORF">E7V67_025090</name>
</gene>
<evidence type="ECO:0000256" key="3">
    <source>
        <dbReference type="ARBA" id="ARBA00022692"/>
    </source>
</evidence>
<keyword evidence="5 6" id="KW-0472">Membrane</keyword>
<keyword evidence="4 6" id="KW-1133">Transmembrane helix</keyword>
<proteinExistence type="inferred from homology"/>
<evidence type="ECO:0000259" key="7">
    <source>
        <dbReference type="Pfam" id="PF04138"/>
    </source>
</evidence>
<protein>
    <submittedName>
        <fullName evidence="8">GtrA family protein</fullName>
    </submittedName>
</protein>
<keyword evidence="9" id="KW-1185">Reference proteome</keyword>
<organism evidence="8 9">
    <name type="scientific">[Empedobacter] haloabium</name>
    <dbReference type="NCBI Taxonomy" id="592317"/>
    <lineage>
        <taxon>Bacteria</taxon>
        <taxon>Pseudomonadati</taxon>
        <taxon>Pseudomonadota</taxon>
        <taxon>Betaproteobacteria</taxon>
        <taxon>Burkholderiales</taxon>
        <taxon>Oxalobacteraceae</taxon>
        <taxon>Telluria group</taxon>
        <taxon>Telluria group incertae sedis</taxon>
    </lineage>
</organism>
<dbReference type="InterPro" id="IPR007267">
    <property type="entry name" value="GtrA_DPMS_TM"/>
</dbReference>
<name>A0ABZ1UJP0_9BURK</name>
<comment type="subcellular location">
    <subcellularLocation>
        <location evidence="1">Membrane</location>
        <topology evidence="1">Multi-pass membrane protein</topology>
    </subcellularLocation>
</comment>
<feature type="domain" description="GtrA/DPMS transmembrane" evidence="7">
    <location>
        <begin position="16"/>
        <end position="127"/>
    </location>
</feature>
<evidence type="ECO:0000256" key="5">
    <source>
        <dbReference type="ARBA" id="ARBA00023136"/>
    </source>
</evidence>
<dbReference type="Proteomes" id="UP000321323">
    <property type="component" value="Chromosome"/>
</dbReference>
<comment type="similarity">
    <text evidence="2">Belongs to the GtrA family.</text>
</comment>
<evidence type="ECO:0000256" key="2">
    <source>
        <dbReference type="ARBA" id="ARBA00009399"/>
    </source>
</evidence>
<dbReference type="PANTHER" id="PTHR38459">
    <property type="entry name" value="PROPHAGE BACTOPRENOL-LINKED GLUCOSE TRANSLOCASE HOMOLOG"/>
    <property type="match status" value="1"/>
</dbReference>
<accession>A0ABZ1UJP0</accession>
<evidence type="ECO:0000313" key="8">
    <source>
        <dbReference type="EMBL" id="WUR12927.1"/>
    </source>
</evidence>
<reference evidence="8 9" key="1">
    <citation type="journal article" date="2019" name="Int. J. Syst. Evol. Microbiol.">
        <title>The Draft Whole-Genome Sequence of the Antibiotic Producer Empedobacter haloabium ATCC 31962 Provides Indications for Its Taxonomic Reclassification.</title>
        <authorList>
            <person name="Miess H."/>
            <person name="Arlt P."/>
            <person name="Apel A.K."/>
            <person name="Weber T."/>
            <person name="Nieselt K."/>
            <person name="Hanssen F."/>
            <person name="Czemmel S."/>
            <person name="Nahnsen S."/>
            <person name="Gross H."/>
        </authorList>
    </citation>
    <scope>NUCLEOTIDE SEQUENCE [LARGE SCALE GENOMIC DNA]</scope>
    <source>
        <strain evidence="8 9">ATCC 31962</strain>
    </source>
</reference>
<evidence type="ECO:0000313" key="9">
    <source>
        <dbReference type="Proteomes" id="UP000321323"/>
    </source>
</evidence>
<dbReference type="EMBL" id="CP136508">
    <property type="protein sequence ID" value="WUR12927.1"/>
    <property type="molecule type" value="Genomic_DNA"/>
</dbReference>
<sequence length="130" mass="13515">MPISAAPLSLRSLSAFLAVGALCTLVQYGAMGLLVLAGMPAVAASATGFAGSAGLNYALNRRATFGSDRPHRTAMPRFVAVALMGLLLNTLLLTLLTGAGLAVIPAQLLTTTGVIAWNYCIHGAWTFRRR</sequence>
<keyword evidence="3 6" id="KW-0812">Transmembrane</keyword>
<feature type="transmembrane region" description="Helical" evidence="6">
    <location>
        <begin position="33"/>
        <end position="57"/>
    </location>
</feature>
<dbReference type="InterPro" id="IPR051401">
    <property type="entry name" value="GtrA_CellWall_Glycosyl"/>
</dbReference>